<dbReference type="Gene3D" id="3.30.70.270">
    <property type="match status" value="1"/>
</dbReference>
<evidence type="ECO:0000313" key="4">
    <source>
        <dbReference type="EMBL" id="MEM5535069.1"/>
    </source>
</evidence>
<dbReference type="SUPFAM" id="SSF55073">
    <property type="entry name" value="Nucleotide cyclase"/>
    <property type="match status" value="1"/>
</dbReference>
<keyword evidence="4" id="KW-0548">Nucleotidyltransferase</keyword>
<dbReference type="InterPro" id="IPR000160">
    <property type="entry name" value="GGDEF_dom"/>
</dbReference>
<name>A0ABU9TPA5_9GAMM</name>
<dbReference type="EMBL" id="JBBMRA010000001">
    <property type="protein sequence ID" value="MEM5535069.1"/>
    <property type="molecule type" value="Genomic_DNA"/>
</dbReference>
<proteinExistence type="predicted"/>
<evidence type="ECO:0000256" key="1">
    <source>
        <dbReference type="ARBA" id="ARBA00012528"/>
    </source>
</evidence>
<dbReference type="InterPro" id="IPR043128">
    <property type="entry name" value="Rev_trsase/Diguanyl_cyclase"/>
</dbReference>
<evidence type="ECO:0000256" key="2">
    <source>
        <dbReference type="ARBA" id="ARBA00034247"/>
    </source>
</evidence>
<dbReference type="CDD" id="cd01949">
    <property type="entry name" value="GGDEF"/>
    <property type="match status" value="1"/>
</dbReference>
<dbReference type="EC" id="2.7.7.65" evidence="1"/>
<evidence type="ECO:0000259" key="3">
    <source>
        <dbReference type="PROSITE" id="PS50887"/>
    </source>
</evidence>
<dbReference type="PANTHER" id="PTHR45138:SF9">
    <property type="entry name" value="DIGUANYLATE CYCLASE DGCM-RELATED"/>
    <property type="match status" value="1"/>
</dbReference>
<dbReference type="PANTHER" id="PTHR45138">
    <property type="entry name" value="REGULATORY COMPONENTS OF SENSORY TRANSDUCTION SYSTEM"/>
    <property type="match status" value="1"/>
</dbReference>
<dbReference type="NCBIfam" id="TIGR00254">
    <property type="entry name" value="GGDEF"/>
    <property type="match status" value="1"/>
</dbReference>
<keyword evidence="4" id="KW-0808">Transferase</keyword>
<dbReference type="InterPro" id="IPR050469">
    <property type="entry name" value="Diguanylate_Cyclase"/>
</dbReference>
<evidence type="ECO:0000313" key="5">
    <source>
        <dbReference type="Proteomes" id="UP001449225"/>
    </source>
</evidence>
<dbReference type="InterPro" id="IPR029787">
    <property type="entry name" value="Nucleotide_cyclase"/>
</dbReference>
<dbReference type="SMART" id="SM00267">
    <property type="entry name" value="GGDEF"/>
    <property type="match status" value="1"/>
</dbReference>
<keyword evidence="5" id="KW-1185">Reference proteome</keyword>
<comment type="caution">
    <text evidence="4">The sequence shown here is derived from an EMBL/GenBank/DDBJ whole genome shotgun (WGS) entry which is preliminary data.</text>
</comment>
<reference evidence="4 5" key="1">
    <citation type="submission" date="2024-03" db="EMBL/GenBank/DDBJ databases">
        <title>Community enrichment and isolation of bacterial strains for fucoidan degradation.</title>
        <authorList>
            <person name="Sichert A."/>
        </authorList>
    </citation>
    <scope>NUCLEOTIDE SEQUENCE [LARGE SCALE GENOMIC DNA]</scope>
    <source>
        <strain evidence="4 5">AS76</strain>
    </source>
</reference>
<dbReference type="InterPro" id="IPR013767">
    <property type="entry name" value="PAS_fold"/>
</dbReference>
<sequence length="320" mass="36215">MNGTALDEIDDLHWTLGLIQNLEVGLVVVDRKACIKLWNGFMANHSGLPAQDVVGEKLFDKFPDLPTHWLHQKLETVFLLRNPAYISWEQRPYLFNFKNNRPITGYSKFMYQNITLIPLTSPTGDVDHIGILIYDVTDTATGQIALENANQKLKKLSREDRLTGLNNRGYWEECLNREFERYNRTELVSSLVMFDIDHFKKVNDTYGHQAGDEVIRAISQALQIQARKTDIAGRYGGEEFGAVLTGTNGVNAMIFAERLRANVESLLVKHGEYQINCTISLGVSELNEDVESATAWLEQADKALYQSKQNGRNGVTLFSV</sequence>
<dbReference type="Pfam" id="PF00990">
    <property type="entry name" value="GGDEF"/>
    <property type="match status" value="1"/>
</dbReference>
<protein>
    <recommendedName>
        <fullName evidence="1">diguanylate cyclase</fullName>
        <ecNumber evidence="1">2.7.7.65</ecNumber>
    </recommendedName>
</protein>
<dbReference type="InterPro" id="IPR035965">
    <property type="entry name" value="PAS-like_dom_sf"/>
</dbReference>
<comment type="catalytic activity">
    <reaction evidence="2">
        <text>2 GTP = 3',3'-c-di-GMP + 2 diphosphate</text>
        <dbReference type="Rhea" id="RHEA:24898"/>
        <dbReference type="ChEBI" id="CHEBI:33019"/>
        <dbReference type="ChEBI" id="CHEBI:37565"/>
        <dbReference type="ChEBI" id="CHEBI:58805"/>
        <dbReference type="EC" id="2.7.7.65"/>
    </reaction>
</comment>
<feature type="domain" description="GGDEF" evidence="3">
    <location>
        <begin position="187"/>
        <end position="320"/>
    </location>
</feature>
<dbReference type="PROSITE" id="PS50887">
    <property type="entry name" value="GGDEF"/>
    <property type="match status" value="1"/>
</dbReference>
<dbReference type="RefSeq" id="WP_339891584.1">
    <property type="nucleotide sequence ID" value="NZ_CAXBCE010000025.1"/>
</dbReference>
<gene>
    <name evidence="4" type="ORF">WNY58_01570</name>
</gene>
<accession>A0ABU9TPA5</accession>
<dbReference type="GO" id="GO:0052621">
    <property type="term" value="F:diguanylate cyclase activity"/>
    <property type="evidence" value="ECO:0007669"/>
    <property type="project" value="UniProtKB-EC"/>
</dbReference>
<dbReference type="Proteomes" id="UP001449225">
    <property type="component" value="Unassembled WGS sequence"/>
</dbReference>
<dbReference type="SUPFAM" id="SSF55785">
    <property type="entry name" value="PYP-like sensor domain (PAS domain)"/>
    <property type="match status" value="1"/>
</dbReference>
<dbReference type="Gene3D" id="3.30.450.20">
    <property type="entry name" value="PAS domain"/>
    <property type="match status" value="1"/>
</dbReference>
<dbReference type="Pfam" id="PF00989">
    <property type="entry name" value="PAS"/>
    <property type="match status" value="1"/>
</dbReference>
<organism evidence="4 5">
    <name type="scientific">Neptuniibacter pectenicola</name>
    <dbReference type="NCBI Taxonomy" id="1806669"/>
    <lineage>
        <taxon>Bacteria</taxon>
        <taxon>Pseudomonadati</taxon>
        <taxon>Pseudomonadota</taxon>
        <taxon>Gammaproteobacteria</taxon>
        <taxon>Oceanospirillales</taxon>
        <taxon>Oceanospirillaceae</taxon>
        <taxon>Neptuniibacter</taxon>
    </lineage>
</organism>